<name>A0ACC2FTR6_DALPE</name>
<reference evidence="1" key="1">
    <citation type="submission" date="2021-05" db="EMBL/GenBank/DDBJ databases">
        <authorList>
            <person name="Pan Q."/>
            <person name="Jouanno E."/>
            <person name="Zahm M."/>
            <person name="Klopp C."/>
            <person name="Cabau C."/>
            <person name="Louis A."/>
            <person name="Berthelot C."/>
            <person name="Parey E."/>
            <person name="Roest Crollius H."/>
            <person name="Montfort J."/>
            <person name="Robinson-Rechavi M."/>
            <person name="Bouchez O."/>
            <person name="Lampietro C."/>
            <person name="Lopez Roques C."/>
            <person name="Donnadieu C."/>
            <person name="Postlethwait J."/>
            <person name="Bobe J."/>
            <person name="Dillon D."/>
            <person name="Chandos A."/>
            <person name="von Hippel F."/>
            <person name="Guiguen Y."/>
        </authorList>
    </citation>
    <scope>NUCLEOTIDE SEQUENCE</scope>
    <source>
        <strain evidence="1">YG-Jan2019</strain>
    </source>
</reference>
<evidence type="ECO:0000313" key="1">
    <source>
        <dbReference type="EMBL" id="KAJ7994735.1"/>
    </source>
</evidence>
<gene>
    <name evidence="1" type="ORF">DPEC_G00252560</name>
</gene>
<comment type="caution">
    <text evidence="1">The sequence shown here is derived from an EMBL/GenBank/DDBJ whole genome shotgun (WGS) entry which is preliminary data.</text>
</comment>
<proteinExistence type="predicted"/>
<accession>A0ACC2FTR6</accession>
<organism evidence="1 2">
    <name type="scientific">Dallia pectoralis</name>
    <name type="common">Alaska blackfish</name>
    <dbReference type="NCBI Taxonomy" id="75939"/>
    <lineage>
        <taxon>Eukaryota</taxon>
        <taxon>Metazoa</taxon>
        <taxon>Chordata</taxon>
        <taxon>Craniata</taxon>
        <taxon>Vertebrata</taxon>
        <taxon>Euteleostomi</taxon>
        <taxon>Actinopterygii</taxon>
        <taxon>Neopterygii</taxon>
        <taxon>Teleostei</taxon>
        <taxon>Protacanthopterygii</taxon>
        <taxon>Esociformes</taxon>
        <taxon>Umbridae</taxon>
        <taxon>Dallia</taxon>
    </lineage>
</organism>
<keyword evidence="2" id="KW-1185">Reference proteome</keyword>
<evidence type="ECO:0000313" key="2">
    <source>
        <dbReference type="Proteomes" id="UP001157502"/>
    </source>
</evidence>
<protein>
    <submittedName>
        <fullName evidence="1">Uncharacterized protein</fullName>
    </submittedName>
</protein>
<dbReference type="Proteomes" id="UP001157502">
    <property type="component" value="Chromosome 22"/>
</dbReference>
<sequence length="69" mass="7775">MSAPVSIADLTYERVVPLSHLLVVRATHRPYPGHHRIPDIDLIPDTDLIPHRRTSRWSRPDTGLDTGVS</sequence>
<dbReference type="EMBL" id="CM055749">
    <property type="protein sequence ID" value="KAJ7994735.1"/>
    <property type="molecule type" value="Genomic_DNA"/>
</dbReference>